<gene>
    <name evidence="2" type="ORF">GSOID_T00007319001</name>
</gene>
<reference evidence="2" key="1">
    <citation type="journal article" date="2010" name="Science">
        <title>Plasticity of animal genome architecture unmasked by rapid evolution of a pelagic tunicate.</title>
        <authorList>
            <person name="Denoeud F."/>
            <person name="Henriet S."/>
            <person name="Mungpakdee S."/>
            <person name="Aury J.M."/>
            <person name="Da Silva C."/>
            <person name="Brinkmann H."/>
            <person name="Mikhaleva J."/>
            <person name="Olsen L.C."/>
            <person name="Jubin C."/>
            <person name="Canestro C."/>
            <person name="Bouquet J.M."/>
            <person name="Danks G."/>
            <person name="Poulain J."/>
            <person name="Campsteijn C."/>
            <person name="Adamski M."/>
            <person name="Cross I."/>
            <person name="Yadetie F."/>
            <person name="Muffato M."/>
            <person name="Louis A."/>
            <person name="Butcher S."/>
            <person name="Tsagkogeorga G."/>
            <person name="Konrad A."/>
            <person name="Singh S."/>
            <person name="Jensen M.F."/>
            <person name="Cong E.H."/>
            <person name="Eikeseth-Otteraa H."/>
            <person name="Noel B."/>
            <person name="Anthouard V."/>
            <person name="Porcel B.M."/>
            <person name="Kachouri-Lafond R."/>
            <person name="Nishino A."/>
            <person name="Ugolini M."/>
            <person name="Chourrout P."/>
            <person name="Nishida H."/>
            <person name="Aasland R."/>
            <person name="Huzurbazar S."/>
            <person name="Westhof E."/>
            <person name="Delsuc F."/>
            <person name="Lehrach H."/>
            <person name="Reinhardt R."/>
            <person name="Weissenbach J."/>
            <person name="Roy S.W."/>
            <person name="Artiguenave F."/>
            <person name="Postlethwait J.H."/>
            <person name="Manak J.R."/>
            <person name="Thompson E.M."/>
            <person name="Jaillon O."/>
            <person name="Du Pasquier L."/>
            <person name="Boudinot P."/>
            <person name="Liberles D.A."/>
            <person name="Volff J.N."/>
            <person name="Philippe H."/>
            <person name="Lenhard B."/>
            <person name="Roest Crollius H."/>
            <person name="Wincker P."/>
            <person name="Chourrout D."/>
        </authorList>
    </citation>
    <scope>NUCLEOTIDE SEQUENCE [LARGE SCALE GENOMIC DNA]</scope>
</reference>
<dbReference type="Proteomes" id="UP000001307">
    <property type="component" value="Unassembled WGS sequence"/>
</dbReference>
<dbReference type="PANTHER" id="PTHR19211:SF14">
    <property type="entry name" value="ATP-BINDING CASSETTE SUB-FAMILY F MEMBER 1"/>
    <property type="match status" value="1"/>
</dbReference>
<protein>
    <recommendedName>
        <fullName evidence="4">ABC transporter domain-containing protein</fullName>
    </recommendedName>
</protein>
<dbReference type="AlphaFoldDB" id="E4XXD4"/>
<dbReference type="PANTHER" id="PTHR19211">
    <property type="entry name" value="ATP-BINDING TRANSPORT PROTEIN-RELATED"/>
    <property type="match status" value="1"/>
</dbReference>
<evidence type="ECO:0000313" key="2">
    <source>
        <dbReference type="EMBL" id="CBY14328.1"/>
    </source>
</evidence>
<dbReference type="EMBL" id="FN653276">
    <property type="protein sequence ID" value="CBY14328.1"/>
    <property type="molecule type" value="Genomic_DNA"/>
</dbReference>
<dbReference type="InParanoid" id="E4XXD4"/>
<sequence length="107" mass="11923">KCLSSAQVPSGSFAMCSRPITKKHLREISCSRTPPFLVRGGVVIVSHDSRLICETECQLWVVEEQTINEIDGDFYDYREEILKELGEEINALGATGDNRDDSDSNSD</sequence>
<name>E4XXD4_OIKDI</name>
<dbReference type="GO" id="GO:0005524">
    <property type="term" value="F:ATP binding"/>
    <property type="evidence" value="ECO:0007669"/>
    <property type="project" value="TreeGrafter"/>
</dbReference>
<dbReference type="InterPro" id="IPR050611">
    <property type="entry name" value="ABCF"/>
</dbReference>
<proteinExistence type="predicted"/>
<feature type="non-terminal residue" evidence="2">
    <location>
        <position position="1"/>
    </location>
</feature>
<keyword evidence="3" id="KW-1185">Reference proteome</keyword>
<keyword evidence="1" id="KW-0677">Repeat</keyword>
<evidence type="ECO:0008006" key="4">
    <source>
        <dbReference type="Google" id="ProtNLM"/>
    </source>
</evidence>
<dbReference type="OrthoDB" id="2110130at2759"/>
<evidence type="ECO:0000256" key="1">
    <source>
        <dbReference type="ARBA" id="ARBA00022737"/>
    </source>
</evidence>
<organism evidence="2">
    <name type="scientific">Oikopleura dioica</name>
    <name type="common">Tunicate</name>
    <dbReference type="NCBI Taxonomy" id="34765"/>
    <lineage>
        <taxon>Eukaryota</taxon>
        <taxon>Metazoa</taxon>
        <taxon>Chordata</taxon>
        <taxon>Tunicata</taxon>
        <taxon>Appendicularia</taxon>
        <taxon>Copelata</taxon>
        <taxon>Oikopleuridae</taxon>
        <taxon>Oikopleura</taxon>
    </lineage>
</organism>
<evidence type="ECO:0000313" key="3">
    <source>
        <dbReference type="Proteomes" id="UP000001307"/>
    </source>
</evidence>
<accession>E4XXD4</accession>